<comment type="caution">
    <text evidence="2">The sequence shown here is derived from an EMBL/GenBank/DDBJ whole genome shotgun (WGS) entry which is preliminary data.</text>
</comment>
<keyword evidence="1" id="KW-0812">Transmembrane</keyword>
<protein>
    <submittedName>
        <fullName evidence="2">Uncharacterized protein</fullName>
    </submittedName>
</protein>
<keyword evidence="1" id="KW-0472">Membrane</keyword>
<accession>A0A371IMK6</accession>
<organism evidence="2 3">
    <name type="scientific">Criibacterium bergeronii</name>
    <dbReference type="NCBI Taxonomy" id="1871336"/>
    <lineage>
        <taxon>Bacteria</taxon>
        <taxon>Bacillati</taxon>
        <taxon>Bacillota</taxon>
        <taxon>Clostridia</taxon>
        <taxon>Peptostreptococcales</taxon>
        <taxon>Filifactoraceae</taxon>
        <taxon>Criibacterium</taxon>
    </lineage>
</organism>
<evidence type="ECO:0000256" key="1">
    <source>
        <dbReference type="SAM" id="Phobius"/>
    </source>
</evidence>
<evidence type="ECO:0000313" key="3">
    <source>
        <dbReference type="Proteomes" id="UP000093352"/>
    </source>
</evidence>
<dbReference type="Proteomes" id="UP000093352">
    <property type="component" value="Unassembled WGS sequence"/>
</dbReference>
<reference evidence="2 3" key="1">
    <citation type="journal article" date="2016" name="Genome Announc.">
        <title>Draft Genome Sequence of Criibacterium bergeronii gen. nov., sp. nov., Strain CCRI-22567T, Isolated from a Vaginal Sample from a Woman with Bacterial Vaginosis.</title>
        <authorList>
            <person name="Maheux A.F."/>
            <person name="Berube E."/>
            <person name="Boudreau D.K."/>
            <person name="Raymond F."/>
            <person name="Corbeil J."/>
            <person name="Roy P.H."/>
            <person name="Boissinot M."/>
            <person name="Omar R.F."/>
        </authorList>
    </citation>
    <scope>NUCLEOTIDE SEQUENCE [LARGE SCALE GENOMIC DNA]</scope>
    <source>
        <strain evidence="2 3">CCRI-22567</strain>
    </source>
</reference>
<evidence type="ECO:0000313" key="2">
    <source>
        <dbReference type="EMBL" id="RDY21704.1"/>
    </source>
</evidence>
<sequence length="137" mass="15870">MGSIFSYFISVTQKNDLYSNILSFLAGLFASFFIISVYKNRKEYKFYITILFLFDAFAFSLLLILFNWGLTNNIRSNMLQAMMLKREQKMNQDLENLGCDEIQGFIFGKSVPPDTFEMAHILPIKKQVMFSPVSSIL</sequence>
<keyword evidence="1" id="KW-1133">Transmembrane helix</keyword>
<dbReference type="AlphaFoldDB" id="A0A371IMK6"/>
<name>A0A371IMK6_9FIRM</name>
<dbReference type="EMBL" id="MBEW02000005">
    <property type="protein sequence ID" value="RDY21704.1"/>
    <property type="molecule type" value="Genomic_DNA"/>
</dbReference>
<feature type="transmembrane region" description="Helical" evidence="1">
    <location>
        <begin position="17"/>
        <end position="38"/>
    </location>
</feature>
<keyword evidence="3" id="KW-1185">Reference proteome</keyword>
<gene>
    <name evidence="2" type="ORF">BBG48_003735</name>
</gene>
<feature type="transmembrane region" description="Helical" evidence="1">
    <location>
        <begin position="50"/>
        <end position="70"/>
    </location>
</feature>
<proteinExistence type="predicted"/>